<dbReference type="Proteomes" id="UP001597557">
    <property type="component" value="Unassembled WGS sequence"/>
</dbReference>
<dbReference type="EMBL" id="JBHUPD010000001">
    <property type="protein sequence ID" value="MFD2871018.1"/>
    <property type="molecule type" value="Genomic_DNA"/>
</dbReference>
<gene>
    <name evidence="1" type="ORF">ACFS5N_00980</name>
</gene>
<keyword evidence="2" id="KW-1185">Reference proteome</keyword>
<organism evidence="1 2">
    <name type="scientific">Mucilaginibacter ximonensis</name>
    <dbReference type="NCBI Taxonomy" id="538021"/>
    <lineage>
        <taxon>Bacteria</taxon>
        <taxon>Pseudomonadati</taxon>
        <taxon>Bacteroidota</taxon>
        <taxon>Sphingobacteriia</taxon>
        <taxon>Sphingobacteriales</taxon>
        <taxon>Sphingobacteriaceae</taxon>
        <taxon>Mucilaginibacter</taxon>
    </lineage>
</organism>
<comment type="caution">
    <text evidence="1">The sequence shown here is derived from an EMBL/GenBank/DDBJ whole genome shotgun (WGS) entry which is preliminary data.</text>
</comment>
<evidence type="ECO:0000313" key="1">
    <source>
        <dbReference type="EMBL" id="MFD2871018.1"/>
    </source>
</evidence>
<dbReference type="RefSeq" id="WP_377181280.1">
    <property type="nucleotide sequence ID" value="NZ_JBHUPD010000001.1"/>
</dbReference>
<protein>
    <submittedName>
        <fullName evidence="1">Uncharacterized protein</fullName>
    </submittedName>
</protein>
<accession>A0ABW5Y6Q4</accession>
<proteinExistence type="predicted"/>
<evidence type="ECO:0000313" key="2">
    <source>
        <dbReference type="Proteomes" id="UP001597557"/>
    </source>
</evidence>
<reference evidence="2" key="1">
    <citation type="journal article" date="2019" name="Int. J. Syst. Evol. Microbiol.">
        <title>The Global Catalogue of Microorganisms (GCM) 10K type strain sequencing project: providing services to taxonomists for standard genome sequencing and annotation.</title>
        <authorList>
            <consortium name="The Broad Institute Genomics Platform"/>
            <consortium name="The Broad Institute Genome Sequencing Center for Infectious Disease"/>
            <person name="Wu L."/>
            <person name="Ma J."/>
        </authorList>
    </citation>
    <scope>NUCLEOTIDE SEQUENCE [LARGE SCALE GENOMIC DNA]</scope>
    <source>
        <strain evidence="2">KCTC 22437</strain>
    </source>
</reference>
<sequence length="83" mass="9862">MSHQSQFNPQRQFHILINDANEEHNITMMPGQEGNFKVIKQGEVLGEVAYTPQKKVIAYKGRFKKRFMQQLEEHISHYYSYAF</sequence>
<name>A0ABW5Y6Q4_9SPHI</name>